<feature type="region of interest" description="Disordered" evidence="6">
    <location>
        <begin position="1"/>
        <end position="41"/>
    </location>
</feature>
<feature type="transmembrane region" description="Helical" evidence="7">
    <location>
        <begin position="312"/>
        <end position="331"/>
    </location>
</feature>
<dbReference type="PANTHER" id="PTHR22950:SF479">
    <property type="entry name" value="AMINO ACID TRANSPORTER (EUROFUNG)-RELATED"/>
    <property type="match status" value="1"/>
</dbReference>
<evidence type="ECO:0000313" key="9">
    <source>
        <dbReference type="EMBL" id="KAL1625474.1"/>
    </source>
</evidence>
<keyword evidence="3 7" id="KW-0812">Transmembrane</keyword>
<comment type="similarity">
    <text evidence="2">Belongs to the amino acid/polyamine transporter 2 family.</text>
</comment>
<dbReference type="EMBL" id="JAJVDC020000095">
    <property type="protein sequence ID" value="KAL1625474.1"/>
    <property type="molecule type" value="Genomic_DNA"/>
</dbReference>
<evidence type="ECO:0000259" key="8">
    <source>
        <dbReference type="Pfam" id="PF01490"/>
    </source>
</evidence>
<dbReference type="Proteomes" id="UP001521116">
    <property type="component" value="Unassembled WGS sequence"/>
</dbReference>
<protein>
    <recommendedName>
        <fullName evidence="8">Amino acid transporter transmembrane domain-containing protein</fullName>
    </recommendedName>
</protein>
<keyword evidence="5 7" id="KW-0472">Membrane</keyword>
<comment type="subcellular location">
    <subcellularLocation>
        <location evidence="1">Membrane</location>
        <topology evidence="1">Multi-pass membrane protein</topology>
    </subcellularLocation>
</comment>
<dbReference type="Gene3D" id="1.20.1740.10">
    <property type="entry name" value="Amino acid/polyamine transporter I"/>
    <property type="match status" value="1"/>
</dbReference>
<evidence type="ECO:0000256" key="6">
    <source>
        <dbReference type="SAM" id="MobiDB-lite"/>
    </source>
</evidence>
<feature type="transmembrane region" description="Helical" evidence="7">
    <location>
        <begin position="382"/>
        <end position="406"/>
    </location>
</feature>
<evidence type="ECO:0000256" key="1">
    <source>
        <dbReference type="ARBA" id="ARBA00004141"/>
    </source>
</evidence>
<feature type="transmembrane region" description="Helical" evidence="7">
    <location>
        <begin position="63"/>
        <end position="82"/>
    </location>
</feature>
<keyword evidence="4 7" id="KW-1133">Transmembrane helix</keyword>
<evidence type="ECO:0000256" key="2">
    <source>
        <dbReference type="ARBA" id="ARBA00008066"/>
    </source>
</evidence>
<organism evidence="9 10">
    <name type="scientific">Neofusicoccum ribis</name>
    <dbReference type="NCBI Taxonomy" id="45134"/>
    <lineage>
        <taxon>Eukaryota</taxon>
        <taxon>Fungi</taxon>
        <taxon>Dikarya</taxon>
        <taxon>Ascomycota</taxon>
        <taxon>Pezizomycotina</taxon>
        <taxon>Dothideomycetes</taxon>
        <taxon>Dothideomycetes incertae sedis</taxon>
        <taxon>Botryosphaeriales</taxon>
        <taxon>Botryosphaeriaceae</taxon>
        <taxon>Neofusicoccum</taxon>
    </lineage>
</organism>
<feature type="transmembrane region" description="Helical" evidence="7">
    <location>
        <begin position="237"/>
        <end position="258"/>
    </location>
</feature>
<comment type="caution">
    <text evidence="9">The sequence shown here is derived from an EMBL/GenBank/DDBJ whole genome shotgun (WGS) entry which is preliminary data.</text>
</comment>
<evidence type="ECO:0000256" key="3">
    <source>
        <dbReference type="ARBA" id="ARBA00022692"/>
    </source>
</evidence>
<feature type="transmembrane region" description="Helical" evidence="7">
    <location>
        <begin position="270"/>
        <end position="292"/>
    </location>
</feature>
<dbReference type="PANTHER" id="PTHR22950">
    <property type="entry name" value="AMINO ACID TRANSPORTER"/>
    <property type="match status" value="1"/>
</dbReference>
<gene>
    <name evidence="9" type="ORF">SLS56_007368</name>
</gene>
<sequence length="462" mass="50098">MTGQDSATAAPRDDGFTPKKRSSSQQDEEGYPSKELPQEPFDPFGDEVGAAVQYKTMKWWQGAIVMIAENISLGILSLPAVIAKVGLIGGLIAIIGLGIFTTYSGYVLWQFRMKYPQCTNMGDVGEVLLGKVGREVFGVFYVIYCIFSAASHLLTFMIAMNVLTEHGACTIVWGVVGLVIFSILTIPRTLKNVSFLSIISFLSILSAVLLTIIALGVSPKAPYDAMKGTYSPSFPSAFNSISNAVFAYGGHVAWLSFISEFRHPEEFPKALITLQSIDITLYVIAALTIYRFAGEDVPSPALSANGEIVRKVAWGIAMPTIIIAGVIFAHVTAKYVYLRMFAGTKYLHSRGVVATGSWIGLGVLTWTISWIIAASIPNFSDLLGFVSALCASWFSYGIPGILWFYLNYGRWFQGWKKICLSLVNLALVVIALVICGVGLYASGYQMSVDSAGASWSCADNSK</sequence>
<evidence type="ECO:0000313" key="10">
    <source>
        <dbReference type="Proteomes" id="UP001521116"/>
    </source>
</evidence>
<name>A0ABR3SN74_9PEZI</name>
<feature type="transmembrane region" description="Helical" evidence="7">
    <location>
        <begin position="138"/>
        <end position="159"/>
    </location>
</feature>
<evidence type="ECO:0000256" key="4">
    <source>
        <dbReference type="ARBA" id="ARBA00022989"/>
    </source>
</evidence>
<dbReference type="Pfam" id="PF01490">
    <property type="entry name" value="Aa_trans"/>
    <property type="match status" value="1"/>
</dbReference>
<feature type="transmembrane region" description="Helical" evidence="7">
    <location>
        <begin position="165"/>
        <end position="186"/>
    </location>
</feature>
<feature type="transmembrane region" description="Helical" evidence="7">
    <location>
        <begin position="418"/>
        <end position="441"/>
    </location>
</feature>
<evidence type="ECO:0000256" key="5">
    <source>
        <dbReference type="ARBA" id="ARBA00023136"/>
    </source>
</evidence>
<keyword evidence="10" id="KW-1185">Reference proteome</keyword>
<reference evidence="9 10" key="1">
    <citation type="submission" date="2024-02" db="EMBL/GenBank/DDBJ databases">
        <title>De novo assembly and annotation of 12 fungi associated with fruit tree decline syndrome in Ontario, Canada.</title>
        <authorList>
            <person name="Sulman M."/>
            <person name="Ellouze W."/>
            <person name="Ilyukhin E."/>
        </authorList>
    </citation>
    <scope>NUCLEOTIDE SEQUENCE [LARGE SCALE GENOMIC DNA]</scope>
    <source>
        <strain evidence="9 10">M1-105</strain>
    </source>
</reference>
<feature type="transmembrane region" description="Helical" evidence="7">
    <location>
        <begin position="193"/>
        <end position="217"/>
    </location>
</feature>
<accession>A0ABR3SN74</accession>
<feature type="transmembrane region" description="Helical" evidence="7">
    <location>
        <begin position="88"/>
        <end position="109"/>
    </location>
</feature>
<evidence type="ECO:0000256" key="7">
    <source>
        <dbReference type="SAM" id="Phobius"/>
    </source>
</evidence>
<proteinExistence type="inferred from homology"/>
<feature type="transmembrane region" description="Helical" evidence="7">
    <location>
        <begin position="352"/>
        <end position="376"/>
    </location>
</feature>
<feature type="domain" description="Amino acid transporter transmembrane" evidence="8">
    <location>
        <begin position="56"/>
        <end position="441"/>
    </location>
</feature>
<dbReference type="InterPro" id="IPR013057">
    <property type="entry name" value="AA_transpt_TM"/>
</dbReference>